<dbReference type="InterPro" id="IPR036514">
    <property type="entry name" value="SGNH_hydro_sf"/>
</dbReference>
<dbReference type="Proteomes" id="UP000069771">
    <property type="component" value="Chromosome"/>
</dbReference>
<dbReference type="InterPro" id="IPR013830">
    <property type="entry name" value="SGNH_hydro"/>
</dbReference>
<feature type="domain" description="SGNH hydrolase-type esterase" evidence="1">
    <location>
        <begin position="120"/>
        <end position="274"/>
    </location>
</feature>
<dbReference type="STRING" id="1702221.AALO17_21460"/>
<dbReference type="PANTHER" id="PTHR30383">
    <property type="entry name" value="THIOESTERASE 1/PROTEASE 1/LYSOPHOSPHOLIPASE L1"/>
    <property type="match status" value="1"/>
</dbReference>
<dbReference type="CDD" id="cd00229">
    <property type="entry name" value="SGNH_hydrolase"/>
    <property type="match status" value="1"/>
</dbReference>
<dbReference type="AlphaFoldDB" id="A0A140DXA3"/>
<sequence>MYGTPCEKGFQPGIRIFQEFSGPCLVSSAGPLPVRFFQQDPASAAASISLSRIRYMQSTATAGFAMPETSHHTYVQPAPCISFFRRYNTVMNKDTATICTDTQTTASCLHLPPDIRTIRCVGDSITEGWGLPDPQENAWPALLEHRFCGVRFENYGSAGAAVQSFLPNAWTSTLASHVALSRPAGLTLLFLGTNDSEQLTPHFADEYHSLLHRLLKDGPVITIVPPKTGIPALNRRLETIRQVILSADVPVIDLWNTPVELGGDAMHPTIQGQQQMARHIAQSLVQLLRHTPRDCQDMAIH</sequence>
<dbReference type="Pfam" id="PF13472">
    <property type="entry name" value="Lipase_GDSL_2"/>
    <property type="match status" value="1"/>
</dbReference>
<dbReference type="SUPFAM" id="SSF52266">
    <property type="entry name" value="SGNH hydrolase"/>
    <property type="match status" value="1"/>
</dbReference>
<evidence type="ECO:0000313" key="3">
    <source>
        <dbReference type="Proteomes" id="UP000069771"/>
    </source>
</evidence>
<dbReference type="EMBL" id="CP011391">
    <property type="protein sequence ID" value="AMK55280.1"/>
    <property type="molecule type" value="Genomic_DNA"/>
</dbReference>
<reference evidence="2 3" key="1">
    <citation type="journal article" date="2016" name="Gut Pathog.">
        <title>Whole genome sequencing of "Faecalibaculum rodentium" ALO17, isolated from C57BL/6J laboratory mouse feces.</title>
        <authorList>
            <person name="Lim S."/>
            <person name="Chang D.H."/>
            <person name="Ahn S."/>
            <person name="Kim B.C."/>
        </authorList>
    </citation>
    <scope>NUCLEOTIDE SEQUENCE [LARGE SCALE GENOMIC DNA]</scope>
    <source>
        <strain evidence="2 3">Alo17</strain>
    </source>
</reference>
<name>A0A140DXA3_9FIRM</name>
<keyword evidence="3" id="KW-1185">Reference proteome</keyword>
<gene>
    <name evidence="2" type="ORF">AALO17_21460</name>
</gene>
<dbReference type="InterPro" id="IPR051532">
    <property type="entry name" value="Ester_Hydrolysis_Enzymes"/>
</dbReference>
<proteinExistence type="predicted"/>
<protein>
    <recommendedName>
        <fullName evidence="1">SGNH hydrolase-type esterase domain-containing protein</fullName>
    </recommendedName>
</protein>
<organism evidence="2 3">
    <name type="scientific">Faecalibaculum rodentium</name>
    <dbReference type="NCBI Taxonomy" id="1702221"/>
    <lineage>
        <taxon>Bacteria</taxon>
        <taxon>Bacillati</taxon>
        <taxon>Bacillota</taxon>
        <taxon>Erysipelotrichia</taxon>
        <taxon>Erysipelotrichales</taxon>
        <taxon>Erysipelotrichaceae</taxon>
        <taxon>Faecalibaculum</taxon>
    </lineage>
</organism>
<evidence type="ECO:0000259" key="1">
    <source>
        <dbReference type="Pfam" id="PF13472"/>
    </source>
</evidence>
<accession>A0A140DXA3</accession>
<evidence type="ECO:0000313" key="2">
    <source>
        <dbReference type="EMBL" id="AMK55280.1"/>
    </source>
</evidence>
<dbReference type="Gene3D" id="3.40.50.1110">
    <property type="entry name" value="SGNH hydrolase"/>
    <property type="match status" value="1"/>
</dbReference>
<dbReference type="KEGG" id="fro:AALO17_21460"/>